<dbReference type="GO" id="GO:1900376">
    <property type="term" value="P:regulation of secondary metabolite biosynthetic process"/>
    <property type="evidence" value="ECO:0007669"/>
    <property type="project" value="TreeGrafter"/>
</dbReference>
<evidence type="ECO:0000256" key="2">
    <source>
        <dbReference type="PIRSR" id="PIRSR602481-2"/>
    </source>
</evidence>
<dbReference type="InterPro" id="IPR036388">
    <property type="entry name" value="WH-like_DNA-bd_sf"/>
</dbReference>
<feature type="binding site" evidence="1">
    <location>
        <position position="136"/>
    </location>
    <ligand>
        <name>Zn(2+)</name>
        <dbReference type="ChEBI" id="CHEBI:29105"/>
    </ligand>
</feature>
<name>A0A7Z7NRJ0_9BURK</name>
<comment type="caution">
    <text evidence="4">The sequence shown here is derived from an EMBL/GenBank/DDBJ whole genome shotgun (WGS) entry which is preliminary data.</text>
</comment>
<feature type="binding site" evidence="1">
    <location>
        <position position="176"/>
    </location>
    <ligand>
        <name>Zn(2+)</name>
        <dbReference type="ChEBI" id="CHEBI:29105"/>
    </ligand>
</feature>
<feature type="binding site" evidence="2">
    <location>
        <position position="148"/>
    </location>
    <ligand>
        <name>Fe cation</name>
        <dbReference type="ChEBI" id="CHEBI:24875"/>
    </ligand>
</feature>
<dbReference type="InterPro" id="IPR002481">
    <property type="entry name" value="FUR"/>
</dbReference>
<gene>
    <name evidence="4" type="ORF">CBM2594_U10261</name>
</gene>
<protein>
    <recommendedName>
        <fullName evidence="6">Ferric uptake regulation protein</fullName>
    </recommendedName>
</protein>
<sequence>MLMNVAQPSHTPRSRRGTPPASDWLENRNAAVRNDPDALLKELVSRRGLPPTEARLLVLRILRDDTDGHMSAEQLCRALVKQDFATGVSTFKSAIYDLNLAGVLSRVIAPLNSNRAQALYEIADKPWHRHLYCTGCERLIEICDEVIEQRISHQFAVAGLTQANLDFARAGKCLACANAESVHG</sequence>
<dbReference type="Proteomes" id="UP000257139">
    <property type="component" value="Unassembled WGS sequence"/>
</dbReference>
<keyword evidence="1" id="KW-0479">Metal-binding</keyword>
<dbReference type="GO" id="GO:0000976">
    <property type="term" value="F:transcription cis-regulatory region binding"/>
    <property type="evidence" value="ECO:0007669"/>
    <property type="project" value="TreeGrafter"/>
</dbReference>
<accession>A0A7Z7NRJ0</accession>
<dbReference type="GO" id="GO:0045892">
    <property type="term" value="P:negative regulation of DNA-templated transcription"/>
    <property type="evidence" value="ECO:0007669"/>
    <property type="project" value="TreeGrafter"/>
</dbReference>
<comment type="cofactor">
    <cofactor evidence="1">
        <name>Zn(2+)</name>
        <dbReference type="ChEBI" id="CHEBI:29105"/>
    </cofactor>
    <text evidence="1">Binds 1 zinc ion per subunit.</text>
</comment>
<feature type="compositionally biased region" description="Polar residues" evidence="3">
    <location>
        <begin position="1"/>
        <end position="11"/>
    </location>
</feature>
<feature type="binding site" evidence="1">
    <location>
        <position position="173"/>
    </location>
    <ligand>
        <name>Zn(2+)</name>
        <dbReference type="ChEBI" id="CHEBI:29105"/>
    </ligand>
</feature>
<dbReference type="SUPFAM" id="SSF46785">
    <property type="entry name" value="Winged helix' DNA-binding domain"/>
    <property type="match status" value="1"/>
</dbReference>
<dbReference type="AlphaFoldDB" id="A0A7Z7NRJ0"/>
<dbReference type="Gene3D" id="1.10.10.10">
    <property type="entry name" value="Winged helix-like DNA-binding domain superfamily/Winged helix DNA-binding domain"/>
    <property type="match status" value="1"/>
</dbReference>
<organism evidence="4 5">
    <name type="scientific">Cupriavidus taiwanensis</name>
    <dbReference type="NCBI Taxonomy" id="164546"/>
    <lineage>
        <taxon>Bacteria</taxon>
        <taxon>Pseudomonadati</taxon>
        <taxon>Pseudomonadota</taxon>
        <taxon>Betaproteobacteria</taxon>
        <taxon>Burkholderiales</taxon>
        <taxon>Burkholderiaceae</taxon>
        <taxon>Cupriavidus</taxon>
    </lineage>
</organism>
<dbReference type="RefSeq" id="WP_116328263.1">
    <property type="nucleotide sequence ID" value="NZ_OFSW01000032.1"/>
</dbReference>
<keyword evidence="2" id="KW-0408">Iron</keyword>
<evidence type="ECO:0000256" key="1">
    <source>
        <dbReference type="PIRSR" id="PIRSR602481-1"/>
    </source>
</evidence>
<dbReference type="EMBL" id="OGUU01000045">
    <property type="protein sequence ID" value="SPC25760.1"/>
    <property type="molecule type" value="Genomic_DNA"/>
</dbReference>
<evidence type="ECO:0000313" key="5">
    <source>
        <dbReference type="Proteomes" id="UP000257139"/>
    </source>
</evidence>
<dbReference type="PANTHER" id="PTHR33202">
    <property type="entry name" value="ZINC UPTAKE REGULATION PROTEIN"/>
    <property type="match status" value="1"/>
</dbReference>
<evidence type="ECO:0008006" key="6">
    <source>
        <dbReference type="Google" id="ProtNLM"/>
    </source>
</evidence>
<reference evidence="4 5" key="1">
    <citation type="submission" date="2018-01" db="EMBL/GenBank/DDBJ databases">
        <authorList>
            <person name="Clerissi C."/>
        </authorList>
    </citation>
    <scope>NUCLEOTIDE SEQUENCE [LARGE SCALE GENOMIC DNA]</scope>
    <source>
        <strain evidence="4">Cupriavidus taiwanensis STM 6021</strain>
    </source>
</reference>
<dbReference type="InterPro" id="IPR036390">
    <property type="entry name" value="WH_DNA-bd_sf"/>
</dbReference>
<dbReference type="GO" id="GO:0003700">
    <property type="term" value="F:DNA-binding transcription factor activity"/>
    <property type="evidence" value="ECO:0007669"/>
    <property type="project" value="InterPro"/>
</dbReference>
<evidence type="ECO:0000313" key="4">
    <source>
        <dbReference type="EMBL" id="SPC25760.1"/>
    </source>
</evidence>
<keyword evidence="1" id="KW-0862">Zinc</keyword>
<evidence type="ECO:0000256" key="3">
    <source>
        <dbReference type="SAM" id="MobiDB-lite"/>
    </source>
</evidence>
<dbReference type="Pfam" id="PF01475">
    <property type="entry name" value="FUR"/>
    <property type="match status" value="1"/>
</dbReference>
<feature type="region of interest" description="Disordered" evidence="3">
    <location>
        <begin position="1"/>
        <end position="24"/>
    </location>
</feature>
<comment type="cofactor">
    <cofactor evidence="2">
        <name>Mn(2+)</name>
        <dbReference type="ChEBI" id="CHEBI:29035"/>
    </cofactor>
    <cofactor evidence="2">
        <name>Fe(2+)</name>
        <dbReference type="ChEBI" id="CHEBI:29033"/>
    </cofactor>
    <text evidence="2">Binds 1 Mn(2+) or Fe(2+) ion per subunit.</text>
</comment>
<dbReference type="PANTHER" id="PTHR33202:SF7">
    <property type="entry name" value="FERRIC UPTAKE REGULATION PROTEIN"/>
    <property type="match status" value="1"/>
</dbReference>
<dbReference type="GO" id="GO:0008270">
    <property type="term" value="F:zinc ion binding"/>
    <property type="evidence" value="ECO:0007669"/>
    <property type="project" value="TreeGrafter"/>
</dbReference>
<proteinExistence type="predicted"/>
<feature type="binding site" evidence="1">
    <location>
        <position position="133"/>
    </location>
    <ligand>
        <name>Zn(2+)</name>
        <dbReference type="ChEBI" id="CHEBI:29105"/>
    </ligand>
</feature>